<comment type="caution">
    <text evidence="5">The sequence shown here is derived from an EMBL/GenBank/DDBJ whole genome shotgun (WGS) entry which is preliminary data.</text>
</comment>
<dbReference type="InterPro" id="IPR000683">
    <property type="entry name" value="Gfo/Idh/MocA-like_OxRdtase_N"/>
</dbReference>
<name>A0A2S5BEU2_9BASI</name>
<feature type="domain" description="Gfo/Idh/MocA-like oxidoreductase N-terminal" evidence="3">
    <location>
        <begin position="6"/>
        <end position="127"/>
    </location>
</feature>
<keyword evidence="6" id="KW-1185">Reference proteome</keyword>
<dbReference type="PANTHER" id="PTHR43708:SF5">
    <property type="entry name" value="CONSERVED EXPRESSED OXIDOREDUCTASE (EUROFUNG)-RELATED"/>
    <property type="match status" value="1"/>
</dbReference>
<dbReference type="Gene3D" id="3.30.360.10">
    <property type="entry name" value="Dihydrodipicolinate Reductase, domain 2"/>
    <property type="match status" value="1"/>
</dbReference>
<dbReference type="AlphaFoldDB" id="A0A2S5BEU2"/>
<sequence>MAMQPVKVAVVGMGMSTTVFHVPFILSLPDKFKLEAIVERSATAESSKARDKYGPAIKVVNSLEQALALDIDVVWICSINDTHYDFAKQVLLAGKHVVVEKPVTPTSEQAYELAKIAHEKNLVLAVYQNRRWDADYLTLKKLIAEGKLGELSEFTSHFDRYKNVPNAKVWKESPLPGAGATFDLGSHLIDQILDLFGAPKRVTGFVRNSRLLGHLEVPDSFLIHLHYDADASKDGRKLPLIATARGSILSLTTPQQRFIAKGTQGSFVKCGVDVQESQLVAKGADALKDSAFAKDPEELYGKLYTLEKPNEPVTITSETGNYRAWFENVGEALQANDPSRLIVKPEQAALTIRLIELAEQSSREGRTLDL</sequence>
<feature type="domain" description="Gfo/Idh/MocA-like oxidoreductase C-terminal" evidence="4">
    <location>
        <begin position="140"/>
        <end position="370"/>
    </location>
</feature>
<dbReference type="SUPFAM" id="SSF51735">
    <property type="entry name" value="NAD(P)-binding Rossmann-fold domains"/>
    <property type="match status" value="1"/>
</dbReference>
<evidence type="ECO:0000313" key="6">
    <source>
        <dbReference type="Proteomes" id="UP000237144"/>
    </source>
</evidence>
<protein>
    <submittedName>
        <fullName evidence="5">Uncharacterized protein</fullName>
    </submittedName>
</protein>
<reference evidence="5 6" key="1">
    <citation type="journal article" date="2018" name="Front. Microbiol.">
        <title>Prospects for Fungal Bioremediation of Acidic Radioactive Waste Sites: Characterization and Genome Sequence of Rhodotorula taiwanensis MD1149.</title>
        <authorList>
            <person name="Tkavc R."/>
            <person name="Matrosova V.Y."/>
            <person name="Grichenko O.E."/>
            <person name="Gostincar C."/>
            <person name="Volpe R.P."/>
            <person name="Klimenkova P."/>
            <person name="Gaidamakova E.K."/>
            <person name="Zhou C.E."/>
            <person name="Stewart B.J."/>
            <person name="Lyman M.G."/>
            <person name="Malfatti S.A."/>
            <person name="Rubinfeld B."/>
            <person name="Courtot M."/>
            <person name="Singh J."/>
            <person name="Dalgard C.L."/>
            <person name="Hamilton T."/>
            <person name="Frey K.G."/>
            <person name="Gunde-Cimerman N."/>
            <person name="Dugan L."/>
            <person name="Daly M.J."/>
        </authorList>
    </citation>
    <scope>NUCLEOTIDE SEQUENCE [LARGE SCALE GENOMIC DNA]</scope>
    <source>
        <strain evidence="5 6">MD1149</strain>
    </source>
</reference>
<evidence type="ECO:0000259" key="4">
    <source>
        <dbReference type="Pfam" id="PF02894"/>
    </source>
</evidence>
<gene>
    <name evidence="5" type="ORF">BMF94_1656</name>
</gene>
<dbReference type="InterPro" id="IPR036291">
    <property type="entry name" value="NAD(P)-bd_dom_sf"/>
</dbReference>
<dbReference type="InterPro" id="IPR004104">
    <property type="entry name" value="Gfo/Idh/MocA-like_OxRdtase_C"/>
</dbReference>
<dbReference type="OrthoDB" id="446809at2759"/>
<evidence type="ECO:0000259" key="3">
    <source>
        <dbReference type="Pfam" id="PF01408"/>
    </source>
</evidence>
<evidence type="ECO:0000256" key="1">
    <source>
        <dbReference type="ARBA" id="ARBA00010928"/>
    </source>
</evidence>
<dbReference type="Proteomes" id="UP000237144">
    <property type="component" value="Unassembled WGS sequence"/>
</dbReference>
<dbReference type="InterPro" id="IPR051317">
    <property type="entry name" value="Gfo/Idh/MocA_oxidoreduct"/>
</dbReference>
<proteinExistence type="inferred from homology"/>
<dbReference type="PANTHER" id="PTHR43708">
    <property type="entry name" value="CONSERVED EXPRESSED OXIDOREDUCTASE (EUROFUNG)"/>
    <property type="match status" value="1"/>
</dbReference>
<comment type="similarity">
    <text evidence="1">Belongs to the Gfo/Idh/MocA family.</text>
</comment>
<keyword evidence="2" id="KW-0560">Oxidoreductase</keyword>
<dbReference type="GO" id="GO:0000166">
    <property type="term" value="F:nucleotide binding"/>
    <property type="evidence" value="ECO:0007669"/>
    <property type="project" value="InterPro"/>
</dbReference>
<dbReference type="EMBL" id="PJQD01000018">
    <property type="protein sequence ID" value="POY75285.1"/>
    <property type="molecule type" value="Genomic_DNA"/>
</dbReference>
<dbReference type="GO" id="GO:0016491">
    <property type="term" value="F:oxidoreductase activity"/>
    <property type="evidence" value="ECO:0007669"/>
    <property type="project" value="UniProtKB-KW"/>
</dbReference>
<dbReference type="Pfam" id="PF01408">
    <property type="entry name" value="GFO_IDH_MocA"/>
    <property type="match status" value="1"/>
</dbReference>
<evidence type="ECO:0000256" key="2">
    <source>
        <dbReference type="ARBA" id="ARBA00023002"/>
    </source>
</evidence>
<evidence type="ECO:0000313" key="5">
    <source>
        <dbReference type="EMBL" id="POY75285.1"/>
    </source>
</evidence>
<dbReference type="Gene3D" id="3.40.50.720">
    <property type="entry name" value="NAD(P)-binding Rossmann-like Domain"/>
    <property type="match status" value="1"/>
</dbReference>
<dbReference type="STRING" id="741276.A0A2S5BEU2"/>
<dbReference type="Pfam" id="PF02894">
    <property type="entry name" value="GFO_IDH_MocA_C"/>
    <property type="match status" value="1"/>
</dbReference>
<organism evidence="5 6">
    <name type="scientific">Rhodotorula taiwanensis</name>
    <dbReference type="NCBI Taxonomy" id="741276"/>
    <lineage>
        <taxon>Eukaryota</taxon>
        <taxon>Fungi</taxon>
        <taxon>Dikarya</taxon>
        <taxon>Basidiomycota</taxon>
        <taxon>Pucciniomycotina</taxon>
        <taxon>Microbotryomycetes</taxon>
        <taxon>Sporidiobolales</taxon>
        <taxon>Sporidiobolaceae</taxon>
        <taxon>Rhodotorula</taxon>
    </lineage>
</organism>
<accession>A0A2S5BEU2</accession>